<protein>
    <submittedName>
        <fullName evidence="3">Peptidoglycan hydrolase-like protein with peptidoglycan-binding domain</fullName>
    </submittedName>
</protein>
<name>A0A8J7G6Z1_9ACTN</name>
<accession>A0A8J7G6Z1</accession>
<dbReference type="EMBL" id="JADOUF010000001">
    <property type="protein sequence ID" value="MBG6134823.1"/>
    <property type="molecule type" value="Genomic_DNA"/>
</dbReference>
<feature type="domain" description="Peptidoglycan binding-like" evidence="2">
    <location>
        <begin position="65"/>
        <end position="120"/>
    </location>
</feature>
<gene>
    <name evidence="3" type="ORF">IW245_001017</name>
</gene>
<dbReference type="Gene3D" id="1.10.101.10">
    <property type="entry name" value="PGBD-like superfamily/PGBD"/>
    <property type="match status" value="1"/>
</dbReference>
<evidence type="ECO:0000259" key="2">
    <source>
        <dbReference type="Pfam" id="PF01471"/>
    </source>
</evidence>
<dbReference type="GO" id="GO:0016787">
    <property type="term" value="F:hydrolase activity"/>
    <property type="evidence" value="ECO:0007669"/>
    <property type="project" value="UniProtKB-KW"/>
</dbReference>
<dbReference type="InterPro" id="IPR036365">
    <property type="entry name" value="PGBD-like_sf"/>
</dbReference>
<keyword evidence="1" id="KW-0732">Signal</keyword>
<proteinExistence type="predicted"/>
<reference evidence="3" key="1">
    <citation type="submission" date="2020-11" db="EMBL/GenBank/DDBJ databases">
        <title>Sequencing the genomes of 1000 actinobacteria strains.</title>
        <authorList>
            <person name="Klenk H.-P."/>
        </authorList>
    </citation>
    <scope>NUCLEOTIDE SEQUENCE</scope>
    <source>
        <strain evidence="3">DSM 45356</strain>
    </source>
</reference>
<feature type="chain" id="PRO_5035166044" evidence="1">
    <location>
        <begin position="31"/>
        <end position="133"/>
    </location>
</feature>
<dbReference type="InterPro" id="IPR036366">
    <property type="entry name" value="PGBDSf"/>
</dbReference>
<dbReference type="InterPro" id="IPR002477">
    <property type="entry name" value="Peptidoglycan-bd-like"/>
</dbReference>
<evidence type="ECO:0000313" key="3">
    <source>
        <dbReference type="EMBL" id="MBG6134823.1"/>
    </source>
</evidence>
<keyword evidence="4" id="KW-1185">Reference proteome</keyword>
<evidence type="ECO:0000313" key="4">
    <source>
        <dbReference type="Proteomes" id="UP000622552"/>
    </source>
</evidence>
<dbReference type="AlphaFoldDB" id="A0A8J7G6Z1"/>
<evidence type="ECO:0000256" key="1">
    <source>
        <dbReference type="SAM" id="SignalP"/>
    </source>
</evidence>
<dbReference type="Proteomes" id="UP000622552">
    <property type="component" value="Unassembled WGS sequence"/>
</dbReference>
<dbReference type="SUPFAM" id="SSF47090">
    <property type="entry name" value="PGBD-like"/>
    <property type="match status" value="1"/>
</dbReference>
<keyword evidence="3" id="KW-0378">Hydrolase</keyword>
<comment type="caution">
    <text evidence="3">The sequence shown here is derived from an EMBL/GenBank/DDBJ whole genome shotgun (WGS) entry which is preliminary data.</text>
</comment>
<feature type="signal peptide" evidence="1">
    <location>
        <begin position="1"/>
        <end position="30"/>
    </location>
</feature>
<sequence>MIRQRLVQLAAAALLAGGLLAASPASPAMASTPTCDWVALYNNAWVPMYKAGNTVTCNMVQGTHSAAVQKLQYTMNYCYGENLALDSDFGPATKAALIRVQRIAGTPADGQYGPNTRRAMYWVDTNGYCVQVG</sequence>
<dbReference type="RefSeq" id="WP_197002012.1">
    <property type="nucleotide sequence ID" value="NZ_BONS01000004.1"/>
</dbReference>
<dbReference type="Pfam" id="PF01471">
    <property type="entry name" value="PG_binding_1"/>
    <property type="match status" value="1"/>
</dbReference>
<organism evidence="3 4">
    <name type="scientific">Longispora fulva</name>
    <dbReference type="NCBI Taxonomy" id="619741"/>
    <lineage>
        <taxon>Bacteria</taxon>
        <taxon>Bacillati</taxon>
        <taxon>Actinomycetota</taxon>
        <taxon>Actinomycetes</taxon>
        <taxon>Micromonosporales</taxon>
        <taxon>Micromonosporaceae</taxon>
        <taxon>Longispora</taxon>
    </lineage>
</organism>